<dbReference type="RefSeq" id="WP_329500988.1">
    <property type="nucleotide sequence ID" value="NZ_CP108460.1"/>
</dbReference>
<dbReference type="PANTHER" id="PTHR11487:SF0">
    <property type="entry name" value="S-ACYL FATTY ACID SYNTHASE THIOESTERASE, MEDIUM CHAIN"/>
    <property type="match status" value="1"/>
</dbReference>
<proteinExistence type="inferred from homology"/>
<evidence type="ECO:0000259" key="3">
    <source>
        <dbReference type="Pfam" id="PF00975"/>
    </source>
</evidence>
<evidence type="ECO:0000313" key="5">
    <source>
        <dbReference type="Proteomes" id="UP001432014"/>
    </source>
</evidence>
<dbReference type="SUPFAM" id="SSF53474">
    <property type="entry name" value="alpha/beta-Hydrolases"/>
    <property type="match status" value="1"/>
</dbReference>
<dbReference type="Gene3D" id="3.40.50.1820">
    <property type="entry name" value="alpha/beta hydrolase"/>
    <property type="match status" value="1"/>
</dbReference>
<comment type="similarity">
    <text evidence="1">Belongs to the thioesterase family.</text>
</comment>
<feature type="region of interest" description="Disordered" evidence="2">
    <location>
        <begin position="242"/>
        <end position="308"/>
    </location>
</feature>
<keyword evidence="5" id="KW-1185">Reference proteome</keyword>
<feature type="compositionally biased region" description="Basic and acidic residues" evidence="2">
    <location>
        <begin position="270"/>
        <end position="299"/>
    </location>
</feature>
<name>A0ABZ1W0V7_9ACTN</name>
<protein>
    <submittedName>
        <fullName evidence="4">Thioesterase domain-containing protein</fullName>
    </submittedName>
</protein>
<reference evidence="4 5" key="1">
    <citation type="submission" date="2022-10" db="EMBL/GenBank/DDBJ databases">
        <title>The complete genomes of actinobacterial strains from the NBC collection.</title>
        <authorList>
            <person name="Joergensen T.S."/>
            <person name="Alvarez Arevalo M."/>
            <person name="Sterndorff E.B."/>
            <person name="Faurdal D."/>
            <person name="Vuksanovic O."/>
            <person name="Mourched A.-S."/>
            <person name="Charusanti P."/>
            <person name="Shaw S."/>
            <person name="Blin K."/>
            <person name="Weber T."/>
        </authorList>
    </citation>
    <scope>NUCLEOTIDE SEQUENCE [LARGE SCALE GENOMIC DNA]</scope>
    <source>
        <strain evidence="4 5">NBC_01247</strain>
    </source>
</reference>
<dbReference type="InterPro" id="IPR001031">
    <property type="entry name" value="Thioesterase"/>
</dbReference>
<evidence type="ECO:0000313" key="4">
    <source>
        <dbReference type="EMBL" id="WUS54466.1"/>
    </source>
</evidence>
<gene>
    <name evidence="4" type="ORF">OG469_02440</name>
</gene>
<organism evidence="4 5">
    <name type="scientific">Kitasatospora herbaricolor</name>
    <dbReference type="NCBI Taxonomy" id="68217"/>
    <lineage>
        <taxon>Bacteria</taxon>
        <taxon>Bacillati</taxon>
        <taxon>Actinomycetota</taxon>
        <taxon>Actinomycetes</taxon>
        <taxon>Kitasatosporales</taxon>
        <taxon>Streptomycetaceae</taxon>
        <taxon>Kitasatospora</taxon>
    </lineage>
</organism>
<dbReference type="InterPro" id="IPR029058">
    <property type="entry name" value="AB_hydrolase_fold"/>
</dbReference>
<dbReference type="Pfam" id="PF00975">
    <property type="entry name" value="Thioesterase"/>
    <property type="match status" value="1"/>
</dbReference>
<dbReference type="PANTHER" id="PTHR11487">
    <property type="entry name" value="THIOESTERASE"/>
    <property type="match status" value="1"/>
</dbReference>
<dbReference type="InterPro" id="IPR012223">
    <property type="entry name" value="TEII"/>
</dbReference>
<accession>A0ABZ1W0V7</accession>
<dbReference type="Proteomes" id="UP001432014">
    <property type="component" value="Chromosome"/>
</dbReference>
<feature type="domain" description="Thioesterase" evidence="3">
    <location>
        <begin position="25"/>
        <end position="228"/>
    </location>
</feature>
<sequence length="308" mass="33768">MTPGRPRVEGDWLLVPAPQQHRPFRLFCFPHAGGDATAYIPLAHALAPLAEVWALRMPARGGRGRHPMPATFDQLVRTVVAELGPHLDGPFGFYGQSLGALLAFETARALPPGRRPRLLVTASAQPPGAWIGGRPQHRDAEELLRLAGMGELVSSDPELREIALHAIQTDLDVRHTYRYRPAPPIESDLHAVVGDADPMLGAGLLDDWARHTSGTFGLTVVPGGHLLATVEQRGPAELLTSLITRRPARPPEPMDPRGPARPGDSTGPIDLDHLYALDRTDRLDRPDRLDQPDLRRQKEQQWSAPRSI</sequence>
<dbReference type="EMBL" id="CP108482">
    <property type="protein sequence ID" value="WUS54466.1"/>
    <property type="molecule type" value="Genomic_DNA"/>
</dbReference>
<evidence type="ECO:0000256" key="2">
    <source>
        <dbReference type="SAM" id="MobiDB-lite"/>
    </source>
</evidence>
<evidence type="ECO:0000256" key="1">
    <source>
        <dbReference type="ARBA" id="ARBA00007169"/>
    </source>
</evidence>